<dbReference type="PANTHER" id="PTHR42810">
    <property type="entry name" value="PURINE PERMEASE C1399.01C-RELATED"/>
    <property type="match status" value="1"/>
</dbReference>
<feature type="transmembrane region" description="Helical" evidence="7">
    <location>
        <begin position="290"/>
        <end position="312"/>
    </location>
</feature>
<feature type="transmembrane region" description="Helical" evidence="7">
    <location>
        <begin position="201"/>
        <end position="222"/>
    </location>
</feature>
<keyword evidence="3" id="KW-0813">Transport</keyword>
<comment type="similarity">
    <text evidence="2">Belongs to the nucleobase:cation symporter-2 (NCS2) (TC 2.A.40) family.</text>
</comment>
<evidence type="ECO:0000256" key="4">
    <source>
        <dbReference type="ARBA" id="ARBA00022692"/>
    </source>
</evidence>
<dbReference type="GO" id="GO:0005886">
    <property type="term" value="C:plasma membrane"/>
    <property type="evidence" value="ECO:0007669"/>
    <property type="project" value="TreeGrafter"/>
</dbReference>
<sequence>MGSSVQKNIIKKSSFISGFQWFFFIFCNTVVIPPTLQSAFHLSAETTFVITQYAFLLIALACLLQAFLGHKRALMEGSTGLWWATILTVTLSESMQGTSLAIIGWSLAVGIFLSGIVTILIGLTGLGNWLSGLFKPGVLVVFMFLLGAQLVSIFLKGMLGLPFGVSDPSVTVNYPVFFLAFAVLIFVIAMIVFLPPSISKYALLCGTVLGWGAYSLLFHGQISTVSEAKWLLFPLGRADDIQPSIVITAILAGILNTSNTFGAIRGSDVFYPQKESTKSIYRRSFVTSGVLTLFSAPLGVVPFSPFVSSIGLITQTKDTSRVSFTIGSLLLLFVGAVAVLTQFFRSLPLAIGSAVMLATYLPLLFSSFSFLAEIKLNARNIYRLALPLFIGIFLMSAPDAVMDSLPMMFSSLLGNGLLMGIILSLILENSIKWDKIH</sequence>
<feature type="transmembrane region" description="Helical" evidence="7">
    <location>
        <begin position="21"/>
        <end position="42"/>
    </location>
</feature>
<dbReference type="InterPro" id="IPR006043">
    <property type="entry name" value="NCS2"/>
</dbReference>
<dbReference type="GO" id="GO:0042907">
    <property type="term" value="F:xanthine transmembrane transporter activity"/>
    <property type="evidence" value="ECO:0007669"/>
    <property type="project" value="TreeGrafter"/>
</dbReference>
<accession>A0AA87CW01</accession>
<keyword evidence="4 7" id="KW-0812">Transmembrane</keyword>
<keyword evidence="5 7" id="KW-1133">Transmembrane helix</keyword>
<reference evidence="9" key="2">
    <citation type="submission" date="2008-04" db="EMBL/GenBank/DDBJ databases">
        <title>Draft genome sequence of Providencia stuartii(ATCC 25827).</title>
        <authorList>
            <person name="Sudarsanam P."/>
            <person name="Ley R."/>
            <person name="Guruge J."/>
            <person name="Turnbaugh P.J."/>
            <person name="Mahowald M."/>
            <person name="Liep D."/>
            <person name="Gordon J."/>
        </authorList>
    </citation>
    <scope>NUCLEOTIDE SEQUENCE [LARGE SCALE GENOMIC DNA]</scope>
    <source>
        <strain evidence="9">ATCC 25827</strain>
    </source>
</reference>
<protein>
    <submittedName>
        <fullName evidence="8">Permease</fullName>
    </submittedName>
</protein>
<evidence type="ECO:0000313" key="9">
    <source>
        <dbReference type="Proteomes" id="UP000004506"/>
    </source>
</evidence>
<reference evidence="9" key="1">
    <citation type="submission" date="2008-04" db="EMBL/GenBank/DDBJ databases">
        <title>Draft genome sequence of Providencia stuartii (ATCC 25827).</title>
        <authorList>
            <person name="Sudarsanam P."/>
            <person name="Ley R."/>
            <person name="Guruge J."/>
            <person name="Turnbaugh P.J."/>
            <person name="Mahowald M."/>
            <person name="Liep D."/>
            <person name="Gordon J."/>
        </authorList>
    </citation>
    <scope>NUCLEOTIDE SEQUENCE [LARGE SCALE GENOMIC DNA]</scope>
    <source>
        <strain evidence="9">ATCC 25827</strain>
    </source>
</reference>
<reference evidence="8 9" key="3">
    <citation type="submission" date="2008-05" db="EMBL/GenBank/DDBJ databases">
        <authorList>
            <person name="Fulton L."/>
            <person name="Clifton S."/>
            <person name="Fulton B."/>
            <person name="Xu J."/>
            <person name="Minx P."/>
            <person name="Pepin K.H."/>
            <person name="Johnson M."/>
            <person name="Thiruvilangam P."/>
            <person name="Bhonagiri V."/>
            <person name="Nash W.E."/>
            <person name="Mardis E.R."/>
            <person name="Wilson R.K."/>
        </authorList>
    </citation>
    <scope>NUCLEOTIDE SEQUENCE [LARGE SCALE GENOMIC DNA]</scope>
    <source>
        <strain evidence="8 9">ATCC 25827</strain>
    </source>
</reference>
<feature type="transmembrane region" description="Helical" evidence="7">
    <location>
        <begin position="324"/>
        <end position="344"/>
    </location>
</feature>
<evidence type="ECO:0000256" key="2">
    <source>
        <dbReference type="ARBA" id="ARBA00008821"/>
    </source>
</evidence>
<dbReference type="EMBL" id="ABJD02000074">
    <property type="protein sequence ID" value="EDU61248.1"/>
    <property type="molecule type" value="Genomic_DNA"/>
</dbReference>
<name>A0AA87CW01_PROST</name>
<feature type="transmembrane region" description="Helical" evidence="7">
    <location>
        <begin position="350"/>
        <end position="372"/>
    </location>
</feature>
<proteinExistence type="inferred from homology"/>
<dbReference type="NCBIfam" id="NF008502">
    <property type="entry name" value="PRK11412.1"/>
    <property type="match status" value="1"/>
</dbReference>
<feature type="transmembrane region" description="Helical" evidence="7">
    <location>
        <begin position="48"/>
        <end position="68"/>
    </location>
</feature>
<dbReference type="Pfam" id="PF00860">
    <property type="entry name" value="Xan_ur_permease"/>
    <property type="match status" value="1"/>
</dbReference>
<dbReference type="GeneID" id="93517613"/>
<comment type="subcellular location">
    <subcellularLocation>
        <location evidence="1">Membrane</location>
        <topology evidence="1">Multi-pass membrane protein</topology>
    </subcellularLocation>
</comment>
<evidence type="ECO:0000256" key="5">
    <source>
        <dbReference type="ARBA" id="ARBA00022989"/>
    </source>
</evidence>
<dbReference type="AlphaFoldDB" id="A0AA87CW01"/>
<feature type="transmembrane region" description="Helical" evidence="7">
    <location>
        <begin position="384"/>
        <end position="401"/>
    </location>
</feature>
<feature type="transmembrane region" description="Helical" evidence="7">
    <location>
        <begin position="80"/>
        <end position="96"/>
    </location>
</feature>
<feature type="transmembrane region" description="Helical" evidence="7">
    <location>
        <begin position="138"/>
        <end position="155"/>
    </location>
</feature>
<evidence type="ECO:0000256" key="6">
    <source>
        <dbReference type="ARBA" id="ARBA00023136"/>
    </source>
</evidence>
<evidence type="ECO:0000256" key="1">
    <source>
        <dbReference type="ARBA" id="ARBA00004141"/>
    </source>
</evidence>
<comment type="caution">
    <text evidence="8">The sequence shown here is derived from an EMBL/GenBank/DDBJ whole genome shotgun (WGS) entry which is preliminary data.</text>
</comment>
<feature type="transmembrane region" description="Helical" evidence="7">
    <location>
        <begin position="175"/>
        <end position="194"/>
    </location>
</feature>
<dbReference type="PANTHER" id="PTHR42810:SF6">
    <property type="entry name" value="PURINE PERMEASE YBBY-RELATED"/>
    <property type="match status" value="1"/>
</dbReference>
<dbReference type="NCBIfam" id="NF037981">
    <property type="entry name" value="NCS2_1"/>
    <property type="match status" value="1"/>
</dbReference>
<evidence type="ECO:0000313" key="8">
    <source>
        <dbReference type="EMBL" id="EDU61248.1"/>
    </source>
</evidence>
<evidence type="ECO:0000256" key="3">
    <source>
        <dbReference type="ARBA" id="ARBA00022448"/>
    </source>
</evidence>
<feature type="transmembrane region" description="Helical" evidence="7">
    <location>
        <begin position="407"/>
        <end position="427"/>
    </location>
</feature>
<dbReference type="RefSeq" id="WP_004924834.1">
    <property type="nucleotide sequence ID" value="NZ_DS607674.1"/>
</dbReference>
<keyword evidence="6 7" id="KW-0472">Membrane</keyword>
<gene>
    <name evidence="8" type="ORF">PROSTU_00733</name>
</gene>
<evidence type="ECO:0000256" key="7">
    <source>
        <dbReference type="SAM" id="Phobius"/>
    </source>
</evidence>
<organism evidence="8 9">
    <name type="scientific">Providencia stuartii ATCC 25827</name>
    <dbReference type="NCBI Taxonomy" id="471874"/>
    <lineage>
        <taxon>Bacteria</taxon>
        <taxon>Pseudomonadati</taxon>
        <taxon>Pseudomonadota</taxon>
        <taxon>Gammaproteobacteria</taxon>
        <taxon>Enterobacterales</taxon>
        <taxon>Morganellaceae</taxon>
        <taxon>Providencia</taxon>
    </lineage>
</organism>
<dbReference type="Proteomes" id="UP000004506">
    <property type="component" value="Unassembled WGS sequence"/>
</dbReference>
<feature type="transmembrane region" description="Helical" evidence="7">
    <location>
        <begin position="102"/>
        <end position="126"/>
    </location>
</feature>